<proteinExistence type="predicted"/>
<evidence type="ECO:0000259" key="1">
    <source>
        <dbReference type="Pfam" id="PF17262"/>
    </source>
</evidence>
<evidence type="ECO:0000313" key="2">
    <source>
        <dbReference type="EMBL" id="AWV97677.1"/>
    </source>
</evidence>
<gene>
    <name evidence="2" type="ORF">DJ013_05660</name>
</gene>
<protein>
    <recommendedName>
        <fullName evidence="1">Cas6b C-terminal domain-containing protein</fullName>
    </recommendedName>
</protein>
<dbReference type="OrthoDB" id="656505at2"/>
<dbReference type="Pfam" id="PF17262">
    <property type="entry name" value="Cas6b_C"/>
    <property type="match status" value="1"/>
</dbReference>
<dbReference type="Proteomes" id="UP000249873">
    <property type="component" value="Chromosome"/>
</dbReference>
<organism evidence="2 3">
    <name type="scientific">Arcticibacterium luteifluviistationis</name>
    <dbReference type="NCBI Taxonomy" id="1784714"/>
    <lineage>
        <taxon>Bacteria</taxon>
        <taxon>Pseudomonadati</taxon>
        <taxon>Bacteroidota</taxon>
        <taxon>Cytophagia</taxon>
        <taxon>Cytophagales</taxon>
        <taxon>Leadbetterellaceae</taxon>
        <taxon>Arcticibacterium</taxon>
    </lineage>
</organism>
<dbReference type="EMBL" id="CP029480">
    <property type="protein sequence ID" value="AWV97677.1"/>
    <property type="molecule type" value="Genomic_DNA"/>
</dbReference>
<name>A0A2Z4G8X9_9BACT</name>
<dbReference type="RefSeq" id="WP_111370779.1">
    <property type="nucleotide sequence ID" value="NZ_CP029480.1"/>
</dbReference>
<accession>A0A2Z4G8X9</accession>
<reference evidence="2 3" key="1">
    <citation type="submission" date="2018-05" db="EMBL/GenBank/DDBJ databases">
        <title>Complete genome sequence of Arcticibacterium luteifluviistationis SM1504T, a cytophagaceae bacterium isolated from Arctic surface seawater.</title>
        <authorList>
            <person name="Li Y."/>
            <person name="Qin Q.-L."/>
        </authorList>
    </citation>
    <scope>NUCLEOTIDE SEQUENCE [LARGE SCALE GENOMIC DNA]</scope>
    <source>
        <strain evidence="2 3">SM1504</strain>
    </source>
</reference>
<dbReference type="AlphaFoldDB" id="A0A2Z4G8X9"/>
<dbReference type="InterPro" id="IPR020209">
    <property type="entry name" value="Cas6b_C"/>
</dbReference>
<evidence type="ECO:0000313" key="3">
    <source>
        <dbReference type="Proteomes" id="UP000249873"/>
    </source>
</evidence>
<keyword evidence="3" id="KW-1185">Reference proteome</keyword>
<feature type="domain" description="Cas6b C-terminal" evidence="1">
    <location>
        <begin position="119"/>
        <end position="223"/>
    </location>
</feature>
<dbReference type="KEGG" id="als:DJ013_05660"/>
<sequence>MKAIPICTIRLLDVTINDEPDYKKMLLIGAFEKVQNSLKGEKVEGIEPELFHNQENKYSGIQLAAYKKTAEYTAIGETEVATLNFWYEQYLKSTGEAPQNIVLINETYVPAFIAYQQTYRVKTMLISDELAKELNNMTDKFARWDRLEKYLYGNLKRFMRHIGYEPGEQFLKVTIQDIMHYDTSKPVYHGQKKTALDIRFQCNFRLPQTLRLGQSTAIGYGRVS</sequence>